<dbReference type="AlphaFoldDB" id="A0A0A8Z0N6"/>
<protein>
    <submittedName>
        <fullName evidence="2">Uncharacterized protein</fullName>
    </submittedName>
</protein>
<keyword evidence="1" id="KW-1133">Transmembrane helix</keyword>
<proteinExistence type="predicted"/>
<keyword evidence="1" id="KW-0472">Membrane</keyword>
<reference evidence="2" key="1">
    <citation type="submission" date="2014-09" db="EMBL/GenBank/DDBJ databases">
        <authorList>
            <person name="Magalhaes I.L.F."/>
            <person name="Oliveira U."/>
            <person name="Santos F.R."/>
            <person name="Vidigal T.H.D.A."/>
            <person name="Brescovit A.D."/>
            <person name="Santos A.J."/>
        </authorList>
    </citation>
    <scope>NUCLEOTIDE SEQUENCE</scope>
    <source>
        <tissue evidence="2">Shoot tissue taken approximately 20 cm above the soil surface</tissue>
    </source>
</reference>
<sequence length="37" mass="4590">MCFLAQNPIFLRRGFFPFYPQLCFFLYMYVSCFFAIF</sequence>
<reference evidence="2" key="2">
    <citation type="journal article" date="2015" name="Data Brief">
        <title>Shoot transcriptome of the giant reed, Arundo donax.</title>
        <authorList>
            <person name="Barrero R.A."/>
            <person name="Guerrero F.D."/>
            <person name="Moolhuijzen P."/>
            <person name="Goolsby J.A."/>
            <person name="Tidwell J."/>
            <person name="Bellgard S.E."/>
            <person name="Bellgard M.I."/>
        </authorList>
    </citation>
    <scope>NUCLEOTIDE SEQUENCE</scope>
    <source>
        <tissue evidence="2">Shoot tissue taken approximately 20 cm above the soil surface</tissue>
    </source>
</reference>
<feature type="transmembrane region" description="Helical" evidence="1">
    <location>
        <begin position="18"/>
        <end position="36"/>
    </location>
</feature>
<evidence type="ECO:0000256" key="1">
    <source>
        <dbReference type="SAM" id="Phobius"/>
    </source>
</evidence>
<organism evidence="2">
    <name type="scientific">Arundo donax</name>
    <name type="common">Giant reed</name>
    <name type="synonym">Donax arundinaceus</name>
    <dbReference type="NCBI Taxonomy" id="35708"/>
    <lineage>
        <taxon>Eukaryota</taxon>
        <taxon>Viridiplantae</taxon>
        <taxon>Streptophyta</taxon>
        <taxon>Embryophyta</taxon>
        <taxon>Tracheophyta</taxon>
        <taxon>Spermatophyta</taxon>
        <taxon>Magnoliopsida</taxon>
        <taxon>Liliopsida</taxon>
        <taxon>Poales</taxon>
        <taxon>Poaceae</taxon>
        <taxon>PACMAD clade</taxon>
        <taxon>Arundinoideae</taxon>
        <taxon>Arundineae</taxon>
        <taxon>Arundo</taxon>
    </lineage>
</organism>
<name>A0A0A8Z0N6_ARUDO</name>
<dbReference type="EMBL" id="GBRH01266662">
    <property type="protein sequence ID" value="JAD31233.1"/>
    <property type="molecule type" value="Transcribed_RNA"/>
</dbReference>
<accession>A0A0A8Z0N6</accession>
<keyword evidence="1" id="KW-0812">Transmembrane</keyword>
<evidence type="ECO:0000313" key="2">
    <source>
        <dbReference type="EMBL" id="JAD31233.1"/>
    </source>
</evidence>